<dbReference type="Pfam" id="PF04146">
    <property type="entry name" value="YTH"/>
    <property type="match status" value="1"/>
</dbReference>
<feature type="domain" description="YTH" evidence="2">
    <location>
        <begin position="131"/>
        <end position="264"/>
    </location>
</feature>
<dbReference type="Proteomes" id="UP001485043">
    <property type="component" value="Unassembled WGS sequence"/>
</dbReference>
<feature type="region of interest" description="Disordered" evidence="1">
    <location>
        <begin position="543"/>
        <end position="577"/>
    </location>
</feature>
<feature type="region of interest" description="Disordered" evidence="1">
    <location>
        <begin position="1"/>
        <end position="132"/>
    </location>
</feature>
<evidence type="ECO:0000313" key="3">
    <source>
        <dbReference type="EMBL" id="KAK9868592.1"/>
    </source>
</evidence>
<evidence type="ECO:0000313" key="4">
    <source>
        <dbReference type="Proteomes" id="UP001485043"/>
    </source>
</evidence>
<comment type="caution">
    <text evidence="3">The sequence shown here is derived from an EMBL/GenBank/DDBJ whole genome shotgun (WGS) entry which is preliminary data.</text>
</comment>
<dbReference type="PROSITE" id="PS50882">
    <property type="entry name" value="YTH"/>
    <property type="match status" value="1"/>
</dbReference>
<feature type="compositionally biased region" description="Basic and acidic residues" evidence="1">
    <location>
        <begin position="558"/>
        <end position="577"/>
    </location>
</feature>
<feature type="compositionally biased region" description="Basic residues" evidence="1">
    <location>
        <begin position="499"/>
        <end position="516"/>
    </location>
</feature>
<dbReference type="EMBL" id="JALJOV010000021">
    <property type="protein sequence ID" value="KAK9868592.1"/>
    <property type="molecule type" value="Genomic_DNA"/>
</dbReference>
<evidence type="ECO:0000256" key="1">
    <source>
        <dbReference type="SAM" id="MobiDB-lite"/>
    </source>
</evidence>
<dbReference type="PANTHER" id="PTHR12357">
    <property type="entry name" value="YTH YT521-B HOMOLOGY DOMAIN-CONTAINING"/>
    <property type="match status" value="1"/>
</dbReference>
<proteinExistence type="predicted"/>
<evidence type="ECO:0000259" key="2">
    <source>
        <dbReference type="PROSITE" id="PS50882"/>
    </source>
</evidence>
<dbReference type="GO" id="GO:0000398">
    <property type="term" value="P:mRNA splicing, via spliceosome"/>
    <property type="evidence" value="ECO:0007669"/>
    <property type="project" value="TreeGrafter"/>
</dbReference>
<feature type="compositionally biased region" description="Low complexity" evidence="1">
    <location>
        <begin position="306"/>
        <end position="317"/>
    </location>
</feature>
<dbReference type="GO" id="GO:0003729">
    <property type="term" value="F:mRNA binding"/>
    <property type="evidence" value="ECO:0007669"/>
    <property type="project" value="TreeGrafter"/>
</dbReference>
<accession>A0AAW1TK25</accession>
<dbReference type="PANTHER" id="PTHR12357:SF3">
    <property type="entry name" value="YTH DOMAIN-CONTAINING PROTEIN 1"/>
    <property type="match status" value="1"/>
</dbReference>
<feature type="compositionally biased region" description="Polar residues" evidence="1">
    <location>
        <begin position="42"/>
        <end position="64"/>
    </location>
</feature>
<feature type="region of interest" description="Disordered" evidence="1">
    <location>
        <begin position="269"/>
        <end position="321"/>
    </location>
</feature>
<organism evidence="3 4">
    <name type="scientific">Apatococcus fuscideae</name>
    <dbReference type="NCBI Taxonomy" id="2026836"/>
    <lineage>
        <taxon>Eukaryota</taxon>
        <taxon>Viridiplantae</taxon>
        <taxon>Chlorophyta</taxon>
        <taxon>core chlorophytes</taxon>
        <taxon>Trebouxiophyceae</taxon>
        <taxon>Chlorellales</taxon>
        <taxon>Chlorellaceae</taxon>
        <taxon>Apatococcus</taxon>
    </lineage>
</organism>
<dbReference type="GO" id="GO:0005654">
    <property type="term" value="C:nucleoplasm"/>
    <property type="evidence" value="ECO:0007669"/>
    <property type="project" value="TreeGrafter"/>
</dbReference>
<dbReference type="Gene3D" id="3.10.590.10">
    <property type="entry name" value="ph1033 like domains"/>
    <property type="match status" value="1"/>
</dbReference>
<dbReference type="AlphaFoldDB" id="A0AAW1TK25"/>
<dbReference type="CDD" id="cd21134">
    <property type="entry name" value="YTH"/>
    <property type="match status" value="1"/>
</dbReference>
<feature type="compositionally biased region" description="Polar residues" evidence="1">
    <location>
        <begin position="94"/>
        <end position="114"/>
    </location>
</feature>
<reference evidence="3 4" key="1">
    <citation type="journal article" date="2024" name="Nat. Commun.">
        <title>Phylogenomics reveals the evolutionary origins of lichenization in chlorophyte algae.</title>
        <authorList>
            <person name="Puginier C."/>
            <person name="Libourel C."/>
            <person name="Otte J."/>
            <person name="Skaloud P."/>
            <person name="Haon M."/>
            <person name="Grisel S."/>
            <person name="Petersen M."/>
            <person name="Berrin J.G."/>
            <person name="Delaux P.M."/>
            <person name="Dal Grande F."/>
            <person name="Keller J."/>
        </authorList>
    </citation>
    <scope>NUCLEOTIDE SEQUENCE [LARGE SCALE GENOMIC DNA]</scope>
    <source>
        <strain evidence="3 4">SAG 2523</strain>
    </source>
</reference>
<protein>
    <recommendedName>
        <fullName evidence="2">YTH domain-containing protein</fullName>
    </recommendedName>
</protein>
<feature type="region of interest" description="Disordered" evidence="1">
    <location>
        <begin position="354"/>
        <end position="531"/>
    </location>
</feature>
<dbReference type="GO" id="GO:1990247">
    <property type="term" value="F:N6-methyladenosine-containing RNA reader activity"/>
    <property type="evidence" value="ECO:0007669"/>
    <property type="project" value="TreeGrafter"/>
</dbReference>
<keyword evidence="4" id="KW-1185">Reference proteome</keyword>
<name>A0AAW1TK25_9CHLO</name>
<feature type="compositionally biased region" description="Low complexity" evidence="1">
    <location>
        <begin position="354"/>
        <end position="363"/>
    </location>
</feature>
<sequence length="577" mass="63333">MAGARSPSPERLDDILVDGEDSYADIEQKPSPRAPSEAAGRETSSMLQPASTSQPEADTARQASGSGGAAKPVRQRIPIVGAMEDFKSAPKRQSAPSSQAGNASAGSPRPQSQADRPPKPQSQPQQQSGATRYFLLKSVSIENIERSVEEGIWATQKHNEEKLNKAFETSGAVHLIFSVNSSGFFQGWARMTSRITLGQRDKSEWRGRLLVGSSFEVEWQRRYDLVMRSCDHLLNPWNENKPVRIARDGQEMPASIGKQLVDAIEQAAEQDHVVRPPKPQRRPPPEPPRRPPSGPNNVHRRPPAPMGMGPLGQAPMMGMPPPFGMMPPSRGPPMFGGDFGPMGGFPPGRANGPMGMGRPMRMGADFDRQPSPGRFPVGGPPKPPPRALRDSHRDGGPVGGSARSSDWQREPDLLGDTMNGLGDGFDDDQPFEDQAPRRGLGDGLPPRGLLMGARDSGLMLGAADRTGQGPPTRRMPSGGIPDYPMARSKRDRSVSRSPSPRRRSRSRRRTRSRSQSRSRSPARNGSLLNMTYEDYLENFKRMREKSEREANQSQNRGKWREKDPVEGLRGDQHANFK</sequence>
<feature type="compositionally biased region" description="Acidic residues" evidence="1">
    <location>
        <begin position="15"/>
        <end position="24"/>
    </location>
</feature>
<dbReference type="InterPro" id="IPR045168">
    <property type="entry name" value="YTH_prot"/>
</dbReference>
<dbReference type="GO" id="GO:0048024">
    <property type="term" value="P:regulation of mRNA splicing, via spliceosome"/>
    <property type="evidence" value="ECO:0007669"/>
    <property type="project" value="TreeGrafter"/>
</dbReference>
<gene>
    <name evidence="3" type="ORF">WJX84_005491</name>
</gene>
<dbReference type="InterPro" id="IPR007275">
    <property type="entry name" value="YTH_domain"/>
</dbReference>